<feature type="region of interest" description="Disordered" evidence="11">
    <location>
        <begin position="53"/>
        <end position="76"/>
    </location>
</feature>
<dbReference type="GO" id="GO:0032049">
    <property type="term" value="P:cardiolipin biosynthetic process"/>
    <property type="evidence" value="ECO:0007669"/>
    <property type="project" value="TreeGrafter"/>
</dbReference>
<evidence type="ECO:0000256" key="11">
    <source>
        <dbReference type="SAM" id="MobiDB-lite"/>
    </source>
</evidence>
<keyword evidence="5 12" id="KW-1133">Transmembrane helix</keyword>
<dbReference type="EMBL" id="LT635761">
    <property type="protein sequence ID" value="SGZ57418.1"/>
    <property type="molecule type" value="Genomic_DNA"/>
</dbReference>
<gene>
    <name evidence="13" type="ORF">SAMEA4029010_CIC11G00000000021</name>
</gene>
<feature type="transmembrane region" description="Helical" evidence="12">
    <location>
        <begin position="169"/>
        <end position="191"/>
    </location>
</feature>
<keyword evidence="9" id="KW-1208">Phospholipid metabolism</keyword>
<sequence length="283" mass="31208">MFRVIPTGLHLARALRTKPLVLLLLRPQLISWFPRHALTTSILRLEELRKPLQPTPQLGKEQPKRSAPSVAASENKKVDPSISSDVYTIPNILTMTRIVATPGIGYFIATGQSTAAISLFLYSCVTDAVDGYIARHYNMKSVLGSILDPAADKFLMTVCTAALGLKGIMPWYVATIIIGRDVMLSFMAFYFRYKSLPVPKTLARFFDMSIVTHTVHPNLLGKVNTALQMVYIGGLVLLPGLNYMMGSEVLTEAFDWFGILVAATTFASGASYIFSKNAMKVLR</sequence>
<evidence type="ECO:0000256" key="1">
    <source>
        <dbReference type="ARBA" id="ARBA00004141"/>
    </source>
</evidence>
<keyword evidence="3 10" id="KW-0808">Transferase</keyword>
<name>A0A1L0C3Q4_9ASCO</name>
<evidence type="ECO:0000256" key="5">
    <source>
        <dbReference type="ARBA" id="ARBA00022989"/>
    </source>
</evidence>
<dbReference type="OrthoDB" id="10020554at2759"/>
<dbReference type="Gene3D" id="1.20.120.1760">
    <property type="match status" value="1"/>
</dbReference>
<dbReference type="InterPro" id="IPR043130">
    <property type="entry name" value="CDP-OH_PTrfase_TM_dom"/>
</dbReference>
<dbReference type="InterPro" id="IPR048254">
    <property type="entry name" value="CDP_ALCOHOL_P_TRANSF_CS"/>
</dbReference>
<evidence type="ECO:0000256" key="12">
    <source>
        <dbReference type="SAM" id="Phobius"/>
    </source>
</evidence>
<dbReference type="Pfam" id="PF01066">
    <property type="entry name" value="CDP-OH_P_transf"/>
    <property type="match status" value="1"/>
</dbReference>
<keyword evidence="6" id="KW-0443">Lipid metabolism</keyword>
<evidence type="ECO:0000256" key="8">
    <source>
        <dbReference type="ARBA" id="ARBA00023209"/>
    </source>
</evidence>
<reference evidence="13 14" key="1">
    <citation type="submission" date="2016-10" db="EMBL/GenBank/DDBJ databases">
        <authorList>
            <person name="de Groot N.N."/>
        </authorList>
    </citation>
    <scope>NUCLEOTIDE SEQUENCE [LARGE SCALE GENOMIC DNA]</scope>
    <source>
        <strain evidence="13 14">CBS 141442</strain>
    </source>
</reference>
<keyword evidence="2" id="KW-0444">Lipid biosynthesis</keyword>
<dbReference type="STRING" id="45354.A0A1L0C3Q4"/>
<evidence type="ECO:0000256" key="6">
    <source>
        <dbReference type="ARBA" id="ARBA00023098"/>
    </source>
</evidence>
<evidence type="ECO:0000313" key="14">
    <source>
        <dbReference type="Proteomes" id="UP000182334"/>
    </source>
</evidence>
<dbReference type="InterPro" id="IPR050324">
    <property type="entry name" value="CDP-alcohol_PTase-I"/>
</dbReference>
<proteinExistence type="inferred from homology"/>
<comment type="similarity">
    <text evidence="10">Belongs to the CDP-alcohol phosphatidyltransferase class-I family.</text>
</comment>
<dbReference type="PROSITE" id="PS00379">
    <property type="entry name" value="CDP_ALCOHOL_P_TRANSF"/>
    <property type="match status" value="1"/>
</dbReference>
<dbReference type="Proteomes" id="UP000182334">
    <property type="component" value="Chromosome VI"/>
</dbReference>
<dbReference type="GO" id="GO:0016020">
    <property type="term" value="C:membrane"/>
    <property type="evidence" value="ECO:0007669"/>
    <property type="project" value="UniProtKB-SubCell"/>
</dbReference>
<evidence type="ECO:0000256" key="9">
    <source>
        <dbReference type="ARBA" id="ARBA00023264"/>
    </source>
</evidence>
<evidence type="ECO:0000256" key="4">
    <source>
        <dbReference type="ARBA" id="ARBA00022692"/>
    </source>
</evidence>
<dbReference type="InterPro" id="IPR000462">
    <property type="entry name" value="CDP-OH_P_trans"/>
</dbReference>
<dbReference type="GO" id="GO:0043337">
    <property type="term" value="F:cardiolipin synthase (CMP-forming)"/>
    <property type="evidence" value="ECO:0007669"/>
    <property type="project" value="TreeGrafter"/>
</dbReference>
<protein>
    <submittedName>
        <fullName evidence="13">CIC11C00000000021</fullName>
    </submittedName>
</protein>
<evidence type="ECO:0000256" key="3">
    <source>
        <dbReference type="ARBA" id="ARBA00022679"/>
    </source>
</evidence>
<dbReference type="PANTHER" id="PTHR14269:SF60">
    <property type="entry name" value="CARDIOLIPIN SYNTHASE (CMP-FORMING)"/>
    <property type="match status" value="1"/>
</dbReference>
<comment type="subcellular location">
    <subcellularLocation>
        <location evidence="1">Membrane</location>
        <topology evidence="1">Multi-pass membrane protein</topology>
    </subcellularLocation>
</comment>
<dbReference type="GO" id="GO:0005739">
    <property type="term" value="C:mitochondrion"/>
    <property type="evidence" value="ECO:0007669"/>
    <property type="project" value="TreeGrafter"/>
</dbReference>
<keyword evidence="7 12" id="KW-0472">Membrane</keyword>
<dbReference type="AlphaFoldDB" id="A0A1L0C3Q4"/>
<accession>A0A1L0C3Q4</accession>
<evidence type="ECO:0000313" key="13">
    <source>
        <dbReference type="EMBL" id="SGZ57418.1"/>
    </source>
</evidence>
<organism evidence="13 14">
    <name type="scientific">Sungouiella intermedia</name>
    <dbReference type="NCBI Taxonomy" id="45354"/>
    <lineage>
        <taxon>Eukaryota</taxon>
        <taxon>Fungi</taxon>
        <taxon>Dikarya</taxon>
        <taxon>Ascomycota</taxon>
        <taxon>Saccharomycotina</taxon>
        <taxon>Pichiomycetes</taxon>
        <taxon>Metschnikowiaceae</taxon>
        <taxon>Sungouiella</taxon>
    </lineage>
</organism>
<evidence type="ECO:0000256" key="10">
    <source>
        <dbReference type="RuleBase" id="RU003750"/>
    </source>
</evidence>
<dbReference type="PANTHER" id="PTHR14269">
    <property type="entry name" value="CDP-DIACYLGLYCEROL--GLYCEROL-3-PHOSPHATE 3-PHOSPHATIDYLTRANSFERASE-RELATED"/>
    <property type="match status" value="1"/>
</dbReference>
<feature type="transmembrane region" description="Helical" evidence="12">
    <location>
        <begin position="226"/>
        <end position="244"/>
    </location>
</feature>
<keyword evidence="4 12" id="KW-0812">Transmembrane</keyword>
<feature type="transmembrane region" description="Helical" evidence="12">
    <location>
        <begin position="256"/>
        <end position="274"/>
    </location>
</feature>
<evidence type="ECO:0000256" key="2">
    <source>
        <dbReference type="ARBA" id="ARBA00022516"/>
    </source>
</evidence>
<keyword evidence="14" id="KW-1185">Reference proteome</keyword>
<keyword evidence="8" id="KW-0594">Phospholipid biosynthesis</keyword>
<evidence type="ECO:0000256" key="7">
    <source>
        <dbReference type="ARBA" id="ARBA00023136"/>
    </source>
</evidence>